<evidence type="ECO:0000313" key="4">
    <source>
        <dbReference type="WBParaSite" id="ACOC_0000656701-mRNA-1"/>
    </source>
</evidence>
<dbReference type="Proteomes" id="UP000267027">
    <property type="component" value="Unassembled WGS sequence"/>
</dbReference>
<dbReference type="WBParaSite" id="ACOC_0000656701-mRNA-1">
    <property type="protein sequence ID" value="ACOC_0000656701-mRNA-1"/>
    <property type="gene ID" value="ACOC_0000656701"/>
</dbReference>
<protein>
    <submittedName>
        <fullName evidence="2 4">Uncharacterized protein</fullName>
    </submittedName>
</protein>
<sequence length="94" mass="10459">MSLIRDEFQWICQTISGHESSLNKAELYTAVCCAGKSVIRSHLDNLWPSDKEDSLDSAKKGRGVVSSRGEQVDEQSAIDTQDVGFRCHENNELS</sequence>
<gene>
    <name evidence="2" type="ORF">ACOC_LOCUS6568</name>
</gene>
<name>A0A0R3PNE8_ANGCS</name>
<feature type="compositionally biased region" description="Basic and acidic residues" evidence="1">
    <location>
        <begin position="85"/>
        <end position="94"/>
    </location>
</feature>
<keyword evidence="3" id="KW-1185">Reference proteome</keyword>
<reference evidence="2 3" key="2">
    <citation type="submission" date="2018-11" db="EMBL/GenBank/DDBJ databases">
        <authorList>
            <consortium name="Pathogen Informatics"/>
        </authorList>
    </citation>
    <scope>NUCLEOTIDE SEQUENCE [LARGE SCALE GENOMIC DNA]</scope>
    <source>
        <strain evidence="2 3">Costa Rica</strain>
    </source>
</reference>
<proteinExistence type="predicted"/>
<dbReference type="AlphaFoldDB" id="A0A0R3PNE8"/>
<feature type="region of interest" description="Disordered" evidence="1">
    <location>
        <begin position="50"/>
        <end position="94"/>
    </location>
</feature>
<evidence type="ECO:0000313" key="2">
    <source>
        <dbReference type="EMBL" id="VDM58153.1"/>
    </source>
</evidence>
<organism evidence="4">
    <name type="scientific">Angiostrongylus costaricensis</name>
    <name type="common">Nematode worm</name>
    <dbReference type="NCBI Taxonomy" id="334426"/>
    <lineage>
        <taxon>Eukaryota</taxon>
        <taxon>Metazoa</taxon>
        <taxon>Ecdysozoa</taxon>
        <taxon>Nematoda</taxon>
        <taxon>Chromadorea</taxon>
        <taxon>Rhabditida</taxon>
        <taxon>Rhabditina</taxon>
        <taxon>Rhabditomorpha</taxon>
        <taxon>Strongyloidea</taxon>
        <taxon>Metastrongylidae</taxon>
        <taxon>Angiostrongylus</taxon>
    </lineage>
</organism>
<accession>A0A0R3PNE8</accession>
<reference evidence="4" key="1">
    <citation type="submission" date="2017-02" db="UniProtKB">
        <authorList>
            <consortium name="WormBaseParasite"/>
        </authorList>
    </citation>
    <scope>IDENTIFICATION</scope>
</reference>
<feature type="compositionally biased region" description="Basic and acidic residues" evidence="1">
    <location>
        <begin position="50"/>
        <end position="59"/>
    </location>
</feature>
<evidence type="ECO:0000313" key="3">
    <source>
        <dbReference type="Proteomes" id="UP000267027"/>
    </source>
</evidence>
<evidence type="ECO:0000256" key="1">
    <source>
        <dbReference type="SAM" id="MobiDB-lite"/>
    </source>
</evidence>
<dbReference type="EMBL" id="UYYA01003956">
    <property type="protein sequence ID" value="VDM58153.1"/>
    <property type="molecule type" value="Genomic_DNA"/>
</dbReference>